<gene>
    <name evidence="3" type="ORF">BCR34DRAFT_500391</name>
</gene>
<feature type="non-terminal residue" evidence="3">
    <location>
        <position position="1"/>
    </location>
</feature>
<feature type="compositionally biased region" description="Low complexity" evidence="1">
    <location>
        <begin position="417"/>
        <end position="435"/>
    </location>
</feature>
<evidence type="ECO:0000259" key="2">
    <source>
        <dbReference type="Pfam" id="PF13257"/>
    </source>
</evidence>
<feature type="compositionally biased region" description="Polar residues" evidence="1">
    <location>
        <begin position="507"/>
        <end position="516"/>
    </location>
</feature>
<evidence type="ECO:0000313" key="3">
    <source>
        <dbReference type="EMBL" id="ORX92822.1"/>
    </source>
</evidence>
<feature type="region of interest" description="Disordered" evidence="1">
    <location>
        <begin position="95"/>
        <end position="153"/>
    </location>
</feature>
<dbReference type="Proteomes" id="UP000193144">
    <property type="component" value="Unassembled WGS sequence"/>
</dbReference>
<dbReference type="Pfam" id="PF13257">
    <property type="entry name" value="DUF4048"/>
    <property type="match status" value="1"/>
</dbReference>
<comment type="caution">
    <text evidence="3">The sequence shown here is derived from an EMBL/GenBank/DDBJ whole genome shotgun (WGS) entry which is preliminary data.</text>
</comment>
<feature type="region of interest" description="Disordered" evidence="1">
    <location>
        <begin position="365"/>
        <end position="400"/>
    </location>
</feature>
<feature type="compositionally biased region" description="Low complexity" evidence="1">
    <location>
        <begin position="471"/>
        <end position="487"/>
    </location>
</feature>
<protein>
    <recommendedName>
        <fullName evidence="2">DUF4048 domain-containing protein</fullName>
    </recommendedName>
</protein>
<dbReference type="InterPro" id="IPR025122">
    <property type="entry name" value="DUF4048"/>
</dbReference>
<evidence type="ECO:0000313" key="4">
    <source>
        <dbReference type="Proteomes" id="UP000193144"/>
    </source>
</evidence>
<sequence>SNALFFINDSAMGSCVAASALLKAWLSWLRSGFLWRLLGLPAALLALHLEIYGSSPAATSLILHRLSRRLRFPAFCVPAAKGVARKRSMTLNDKDHMLASPSGAASPSSPSIGQLNKHLSRSSVSSLTSNNSPTDALSRPAFRPSMPSHSRSMSHADVVKNGKRLSLHFPIQPAAGSPMTPAFSSPRPQSWMNSPMMSPGVNVTQLQPLNTALANYSPDKVDDEGSAQWLQQEMERRKALLSSTKTSSRKVFSGSRHMRTLSLLSPDQQFTPSFPQPLDLNEPKEDLNKRPLPLIRHATSPDMGNHVPNNNDGERYDLGGLSTIQKDALLRTGKQMATDFKDGLLTFIEDIRQATVGDEAIIGADGVGAPAAKPTKTNRKTSEGRPGLNRSSSSKKVPSGKLIDIADDFWKSHGLNESKPTTTTTNKKTSVTTSNAQNTRTPQKSTPKVAEEFEESWDNWDTPNATKPEPSTSSSSDESDADSSLVSGRSSARTSTRYHSKRHDSKASSLTGSSSMGPLDENVLADEKRNSIPWPDLVKLSPTNLKRTASHLMKEWEKNLTPPPESREGSHVSGEFFGRSEPGLP</sequence>
<feature type="compositionally biased region" description="Low complexity" evidence="1">
    <location>
        <begin position="99"/>
        <end position="132"/>
    </location>
</feature>
<feature type="region of interest" description="Disordered" evidence="1">
    <location>
        <begin position="267"/>
        <end position="286"/>
    </location>
</feature>
<proteinExistence type="predicted"/>
<name>A0A1Y1Y463_9PLEO</name>
<organism evidence="3 4">
    <name type="scientific">Clohesyomyces aquaticus</name>
    <dbReference type="NCBI Taxonomy" id="1231657"/>
    <lineage>
        <taxon>Eukaryota</taxon>
        <taxon>Fungi</taxon>
        <taxon>Dikarya</taxon>
        <taxon>Ascomycota</taxon>
        <taxon>Pezizomycotina</taxon>
        <taxon>Dothideomycetes</taxon>
        <taxon>Pleosporomycetidae</taxon>
        <taxon>Pleosporales</taxon>
        <taxon>Lindgomycetaceae</taxon>
        <taxon>Clohesyomyces</taxon>
    </lineage>
</organism>
<feature type="domain" description="DUF4048" evidence="2">
    <location>
        <begin position="257"/>
        <end position="476"/>
    </location>
</feature>
<feature type="compositionally biased region" description="Low complexity" evidence="1">
    <location>
        <begin position="143"/>
        <end position="153"/>
    </location>
</feature>
<evidence type="ECO:0000256" key="1">
    <source>
        <dbReference type="SAM" id="MobiDB-lite"/>
    </source>
</evidence>
<dbReference type="AlphaFoldDB" id="A0A1Y1Y463"/>
<dbReference type="EMBL" id="MCFA01000368">
    <property type="protein sequence ID" value="ORX92822.1"/>
    <property type="molecule type" value="Genomic_DNA"/>
</dbReference>
<reference evidence="3 4" key="1">
    <citation type="submission" date="2016-07" db="EMBL/GenBank/DDBJ databases">
        <title>Pervasive Adenine N6-methylation of Active Genes in Fungi.</title>
        <authorList>
            <consortium name="DOE Joint Genome Institute"/>
            <person name="Mondo S.J."/>
            <person name="Dannebaum R.O."/>
            <person name="Kuo R.C."/>
            <person name="Labutti K."/>
            <person name="Haridas S."/>
            <person name="Kuo A."/>
            <person name="Salamov A."/>
            <person name="Ahrendt S.R."/>
            <person name="Lipzen A."/>
            <person name="Sullivan W."/>
            <person name="Andreopoulos W.B."/>
            <person name="Clum A."/>
            <person name="Lindquist E."/>
            <person name="Daum C."/>
            <person name="Ramamoorthy G.K."/>
            <person name="Gryganskyi A."/>
            <person name="Culley D."/>
            <person name="Magnuson J.K."/>
            <person name="James T.Y."/>
            <person name="O'Malley M.A."/>
            <person name="Stajich J.E."/>
            <person name="Spatafora J.W."/>
            <person name="Visel A."/>
            <person name="Grigoriev I.V."/>
        </authorList>
    </citation>
    <scope>NUCLEOTIDE SEQUENCE [LARGE SCALE GENOMIC DNA]</scope>
    <source>
        <strain evidence="3 4">CBS 115471</strain>
    </source>
</reference>
<feature type="region of interest" description="Disordered" evidence="1">
    <location>
        <begin position="412"/>
        <end position="538"/>
    </location>
</feature>
<keyword evidence="4" id="KW-1185">Reference proteome</keyword>
<feature type="compositionally biased region" description="Polar residues" evidence="1">
    <location>
        <begin position="436"/>
        <end position="446"/>
    </location>
</feature>
<accession>A0A1Y1Y463</accession>
<feature type="region of interest" description="Disordered" evidence="1">
    <location>
        <begin position="554"/>
        <end position="585"/>
    </location>
</feature>
<dbReference type="STRING" id="1231657.A0A1Y1Y463"/>
<dbReference type="OrthoDB" id="4097086at2759"/>